<evidence type="ECO:0000256" key="1">
    <source>
        <dbReference type="SAM" id="MobiDB-lite"/>
    </source>
</evidence>
<evidence type="ECO:0000313" key="3">
    <source>
        <dbReference type="Proteomes" id="UP000717696"/>
    </source>
</evidence>
<gene>
    <name evidence="2" type="ORF">B0J13DRAFT_590780</name>
</gene>
<feature type="region of interest" description="Disordered" evidence="1">
    <location>
        <begin position="517"/>
        <end position="606"/>
    </location>
</feature>
<dbReference type="EMBL" id="JAGMUU010000047">
    <property type="protein sequence ID" value="KAH7113168.1"/>
    <property type="molecule type" value="Genomic_DNA"/>
</dbReference>
<reference evidence="2" key="1">
    <citation type="journal article" date="2021" name="Nat. Commun.">
        <title>Genetic determinants of endophytism in the Arabidopsis root mycobiome.</title>
        <authorList>
            <person name="Mesny F."/>
            <person name="Miyauchi S."/>
            <person name="Thiergart T."/>
            <person name="Pickel B."/>
            <person name="Atanasova L."/>
            <person name="Karlsson M."/>
            <person name="Huettel B."/>
            <person name="Barry K.W."/>
            <person name="Haridas S."/>
            <person name="Chen C."/>
            <person name="Bauer D."/>
            <person name="Andreopoulos W."/>
            <person name="Pangilinan J."/>
            <person name="LaButti K."/>
            <person name="Riley R."/>
            <person name="Lipzen A."/>
            <person name="Clum A."/>
            <person name="Drula E."/>
            <person name="Henrissat B."/>
            <person name="Kohler A."/>
            <person name="Grigoriev I.V."/>
            <person name="Martin F.M."/>
            <person name="Hacquard S."/>
        </authorList>
    </citation>
    <scope>NUCLEOTIDE SEQUENCE</scope>
    <source>
        <strain evidence="2">MPI-CAGE-AT-0021</strain>
    </source>
</reference>
<sequence length="606" mass="68433">MAWSRWQLAEKAFFYDEDIRSTAIPAAPYPPHVEALRSSMLDFSCPFPGYQSLGDAVGGFQFDEPKNQWQGRDSGSALTAVYKIQNEAMSIHQGGYSEKRWESFFHDQFFKPLAESTSVSKAHFRRVSRCNYFYDAFRADGNLLWNLFRARADETDISDLTDFQAEKCPKPDYAFYLPMYHLDAEPRIPKIKDSEALQWNQSPGHTLADPFSWSTLKELVKYGLRPTPFRVFRNPPVEASLNCYPWLIVEHKKERVRRSEEVVCCQAANAGACAVKLNQIAARYAVELGDDAQVPPIPTVTTIGSCVKVWIMYFSRDFYVPSKQPYVLRAAWESCKKGYVMRAIWEGDMTKLEDIVKFQLVLENTHTWAMRALKPLLSSYIDQWKFVHCQAGITAANTALLHRQQIMEQCQMVVPMVQSFLNNQSAIELDDSKQSRVTPLLMGLLVQQICTLERQTLTVEVDRIITERIKALNLNSERITSETQQTSQPRKISTDSQTSGLSNAEITDCIIISATVSRGSPHTPKTHNHVSTPLSGSPVLGSSNTSTPTVSQTQDSETTTGDTPSKKVIFPFADTKWPPESLSLQPPSSPKPPIIDWKSPFGPVQF</sequence>
<dbReference type="OrthoDB" id="5081713at2759"/>
<dbReference type="AlphaFoldDB" id="A0A9P9D5W6"/>
<protein>
    <submittedName>
        <fullName evidence="2">Uncharacterized protein</fullName>
    </submittedName>
</protein>
<comment type="caution">
    <text evidence="2">The sequence shown here is derived from an EMBL/GenBank/DDBJ whole genome shotgun (WGS) entry which is preliminary data.</text>
</comment>
<dbReference type="Proteomes" id="UP000717696">
    <property type="component" value="Unassembled WGS sequence"/>
</dbReference>
<organism evidence="2 3">
    <name type="scientific">Dactylonectria estremocensis</name>
    <dbReference type="NCBI Taxonomy" id="1079267"/>
    <lineage>
        <taxon>Eukaryota</taxon>
        <taxon>Fungi</taxon>
        <taxon>Dikarya</taxon>
        <taxon>Ascomycota</taxon>
        <taxon>Pezizomycotina</taxon>
        <taxon>Sordariomycetes</taxon>
        <taxon>Hypocreomycetidae</taxon>
        <taxon>Hypocreales</taxon>
        <taxon>Nectriaceae</taxon>
        <taxon>Dactylonectria</taxon>
    </lineage>
</organism>
<proteinExistence type="predicted"/>
<feature type="region of interest" description="Disordered" evidence="1">
    <location>
        <begin position="479"/>
        <end position="499"/>
    </location>
</feature>
<name>A0A9P9D5W6_9HYPO</name>
<evidence type="ECO:0000313" key="2">
    <source>
        <dbReference type="EMBL" id="KAH7113168.1"/>
    </source>
</evidence>
<accession>A0A9P9D5W6</accession>
<feature type="compositionally biased region" description="Polar residues" evidence="1">
    <location>
        <begin position="529"/>
        <end position="563"/>
    </location>
</feature>
<keyword evidence="3" id="KW-1185">Reference proteome</keyword>